<dbReference type="Pfam" id="PF22669">
    <property type="entry name" value="Exo_endo_phos2"/>
    <property type="match status" value="1"/>
</dbReference>
<keyword evidence="5" id="KW-1185">Reference proteome</keyword>
<dbReference type="EMBL" id="MNCJ02000323">
    <property type="protein sequence ID" value="KAF5795359.1"/>
    <property type="molecule type" value="Genomic_DNA"/>
</dbReference>
<proteinExistence type="inferred from homology"/>
<dbReference type="InterPro" id="IPR045849">
    <property type="entry name" value="IP5P_plant"/>
</dbReference>
<dbReference type="InterPro" id="IPR036691">
    <property type="entry name" value="Endo/exonu/phosph_ase_sf"/>
</dbReference>
<dbReference type="Proteomes" id="UP000215914">
    <property type="component" value="Unassembled WGS sequence"/>
</dbReference>
<evidence type="ECO:0000256" key="1">
    <source>
        <dbReference type="ARBA" id="ARBA00010768"/>
    </source>
</evidence>
<dbReference type="Gene3D" id="3.60.10.10">
    <property type="entry name" value="Endonuclease/exonuclease/phosphatase"/>
    <property type="match status" value="1"/>
</dbReference>
<dbReference type="GO" id="GO:0046856">
    <property type="term" value="P:phosphatidylinositol dephosphorylation"/>
    <property type="evidence" value="ECO:0007669"/>
    <property type="project" value="InterPro"/>
</dbReference>
<dbReference type="GO" id="GO:0004519">
    <property type="term" value="F:endonuclease activity"/>
    <property type="evidence" value="ECO:0007669"/>
    <property type="project" value="UniProtKB-KW"/>
</dbReference>
<dbReference type="Gramene" id="mRNA:HanXRQr2_Chr08g0338741">
    <property type="protein sequence ID" value="mRNA:HanXRQr2_Chr08g0338741"/>
    <property type="gene ID" value="HanXRQr2_Chr08g0338741"/>
</dbReference>
<sequence length="368" mass="41653">MWPGLVSSTKILTKTLSSNFVTDFPTSPESFLHLPTLDPEHVNITQNYNIFVSTWNVGGVAPTGDLNIDDLLDTHNTRCDIYVLGFQEVVPLTTPNVLGLAKKKVSKKWNSLIRKTLNKKSRMSSKVTKPNTESSDEFRCLVSKRMVGLLISVWLRNDLYQLVQNPNVSCVGCGIMGRLGNKGSVSVRFHLGDTSFCFVCSHLASGGGEGDGEIRNSNAIEIFSRTSFPTTNGRSSFHLPKRILDHDRVVLFGDLNYRISLPDKEARSLVNMNDWNTLIKNDQLRSEIIDGQFRAWKEGAINFPPTYKYFPNSDEYFEKDYETKRSPAWCDRIIWTGDDLKQILYNRSESKLSDHRPVKAIFSARCKV</sequence>
<dbReference type="InterPro" id="IPR000300">
    <property type="entry name" value="IPPc"/>
</dbReference>
<reference evidence="4" key="2">
    <citation type="submission" date="2020-06" db="EMBL/GenBank/DDBJ databases">
        <title>Helianthus annuus Genome sequencing and assembly Release 2.</title>
        <authorList>
            <person name="Gouzy J."/>
            <person name="Langlade N."/>
            <person name="Munos S."/>
        </authorList>
    </citation>
    <scope>NUCLEOTIDE SEQUENCE</scope>
    <source>
        <tissue evidence="4">Leaves</tissue>
    </source>
</reference>
<comment type="caution">
    <text evidence="4">The sequence shown here is derived from an EMBL/GenBank/DDBJ whole genome shotgun (WGS) entry which is preliminary data.</text>
</comment>
<keyword evidence="4" id="KW-0540">Nuclease</keyword>
<dbReference type="GO" id="GO:0004445">
    <property type="term" value="F:inositol-polyphosphate 5-phosphatase activity"/>
    <property type="evidence" value="ECO:0007669"/>
    <property type="project" value="InterPro"/>
</dbReference>
<comment type="similarity">
    <text evidence="1">Belongs to the inositol polyphosphate 5-phosphatase family.</text>
</comment>
<evidence type="ECO:0000313" key="5">
    <source>
        <dbReference type="Proteomes" id="UP000215914"/>
    </source>
</evidence>
<dbReference type="SMART" id="SM00128">
    <property type="entry name" value="IPPc"/>
    <property type="match status" value="1"/>
</dbReference>
<keyword evidence="2" id="KW-0378">Hydrolase</keyword>
<accession>A0A9K3IFM6</accession>
<feature type="domain" description="Inositol polyphosphate-related phosphatase" evidence="3">
    <location>
        <begin position="46"/>
        <end position="368"/>
    </location>
</feature>
<name>A0A9K3IFM6_HELAN</name>
<reference evidence="4" key="1">
    <citation type="journal article" date="2017" name="Nature">
        <title>The sunflower genome provides insights into oil metabolism, flowering and Asterid evolution.</title>
        <authorList>
            <person name="Badouin H."/>
            <person name="Gouzy J."/>
            <person name="Grassa C.J."/>
            <person name="Murat F."/>
            <person name="Staton S.E."/>
            <person name="Cottret L."/>
            <person name="Lelandais-Briere C."/>
            <person name="Owens G.L."/>
            <person name="Carrere S."/>
            <person name="Mayjonade B."/>
            <person name="Legrand L."/>
            <person name="Gill N."/>
            <person name="Kane N.C."/>
            <person name="Bowers J.E."/>
            <person name="Hubner S."/>
            <person name="Bellec A."/>
            <person name="Berard A."/>
            <person name="Berges H."/>
            <person name="Blanchet N."/>
            <person name="Boniface M.C."/>
            <person name="Brunel D."/>
            <person name="Catrice O."/>
            <person name="Chaidir N."/>
            <person name="Claudel C."/>
            <person name="Donnadieu C."/>
            <person name="Faraut T."/>
            <person name="Fievet G."/>
            <person name="Helmstetter N."/>
            <person name="King M."/>
            <person name="Knapp S.J."/>
            <person name="Lai Z."/>
            <person name="Le Paslier M.C."/>
            <person name="Lippi Y."/>
            <person name="Lorenzon L."/>
            <person name="Mandel J.R."/>
            <person name="Marage G."/>
            <person name="Marchand G."/>
            <person name="Marquand E."/>
            <person name="Bret-Mestries E."/>
            <person name="Morien E."/>
            <person name="Nambeesan S."/>
            <person name="Nguyen T."/>
            <person name="Pegot-Espagnet P."/>
            <person name="Pouilly N."/>
            <person name="Raftis F."/>
            <person name="Sallet E."/>
            <person name="Schiex T."/>
            <person name="Thomas J."/>
            <person name="Vandecasteele C."/>
            <person name="Vares D."/>
            <person name="Vear F."/>
            <person name="Vautrin S."/>
            <person name="Crespi M."/>
            <person name="Mangin B."/>
            <person name="Burke J.M."/>
            <person name="Salse J."/>
            <person name="Munos S."/>
            <person name="Vincourt P."/>
            <person name="Rieseberg L.H."/>
            <person name="Langlade N.B."/>
        </authorList>
    </citation>
    <scope>NUCLEOTIDE SEQUENCE</scope>
    <source>
        <tissue evidence="4">Leaves</tissue>
    </source>
</reference>
<dbReference type="OrthoDB" id="62798at2759"/>
<dbReference type="PANTHER" id="PTHR45666">
    <property type="entry name" value="TYPE IV INOSITOL POLYPHOSPHATE 5-PHOSPHATASE 9"/>
    <property type="match status" value="1"/>
</dbReference>
<evidence type="ECO:0000256" key="2">
    <source>
        <dbReference type="ARBA" id="ARBA00022801"/>
    </source>
</evidence>
<organism evidence="4 5">
    <name type="scientific">Helianthus annuus</name>
    <name type="common">Common sunflower</name>
    <dbReference type="NCBI Taxonomy" id="4232"/>
    <lineage>
        <taxon>Eukaryota</taxon>
        <taxon>Viridiplantae</taxon>
        <taxon>Streptophyta</taxon>
        <taxon>Embryophyta</taxon>
        <taxon>Tracheophyta</taxon>
        <taxon>Spermatophyta</taxon>
        <taxon>Magnoliopsida</taxon>
        <taxon>eudicotyledons</taxon>
        <taxon>Gunneridae</taxon>
        <taxon>Pentapetalae</taxon>
        <taxon>asterids</taxon>
        <taxon>campanulids</taxon>
        <taxon>Asterales</taxon>
        <taxon>Asteraceae</taxon>
        <taxon>Asteroideae</taxon>
        <taxon>Heliantheae alliance</taxon>
        <taxon>Heliantheae</taxon>
        <taxon>Helianthus</taxon>
    </lineage>
</organism>
<evidence type="ECO:0000259" key="3">
    <source>
        <dbReference type="SMART" id="SM00128"/>
    </source>
</evidence>
<evidence type="ECO:0000313" key="4">
    <source>
        <dbReference type="EMBL" id="KAF5795359.1"/>
    </source>
</evidence>
<dbReference type="SUPFAM" id="SSF56219">
    <property type="entry name" value="DNase I-like"/>
    <property type="match status" value="1"/>
</dbReference>
<protein>
    <submittedName>
        <fullName evidence="4">Endonuclease/exonuclease/phosphatase</fullName>
    </submittedName>
</protein>
<gene>
    <name evidence="4" type="ORF">HanXRQr2_Chr08g0338741</name>
</gene>
<dbReference type="AlphaFoldDB" id="A0A9K3IFM6"/>
<dbReference type="PANTHER" id="PTHR45666:SF48">
    <property type="entry name" value="ENDONUCLEASE_EXONUCLEASE_PHOSPHATASE-RELATED"/>
    <property type="match status" value="1"/>
</dbReference>
<keyword evidence="4" id="KW-0255">Endonuclease</keyword>